<dbReference type="GO" id="GO:0006508">
    <property type="term" value="P:proteolysis"/>
    <property type="evidence" value="ECO:0007669"/>
    <property type="project" value="UniProtKB-KW"/>
</dbReference>
<dbReference type="InterPro" id="IPR011249">
    <property type="entry name" value="Metalloenz_LuxS/M16"/>
</dbReference>
<dbReference type="PANTHER" id="PTHR11851">
    <property type="entry name" value="METALLOPROTEASE"/>
    <property type="match status" value="1"/>
</dbReference>
<reference evidence="3 4" key="1">
    <citation type="submission" date="2014-06" db="EMBL/GenBank/DDBJ databases">
        <title>Draft genome sequence of Paenibacillus sp. MSt1.</title>
        <authorList>
            <person name="Aw Y.K."/>
            <person name="Ong K.S."/>
            <person name="Gan H.M."/>
            <person name="Lee S.M."/>
        </authorList>
    </citation>
    <scope>NUCLEOTIDE SEQUENCE [LARGE SCALE GENOMIC DNA]</scope>
    <source>
        <strain evidence="3 4">MSt1</strain>
    </source>
</reference>
<proteinExistence type="predicted"/>
<dbReference type="AlphaFoldDB" id="A0A081P9W1"/>
<dbReference type="InterPro" id="IPR007863">
    <property type="entry name" value="Peptidase_M16_C"/>
</dbReference>
<dbReference type="EMBL" id="JNVM01000003">
    <property type="protein sequence ID" value="KEQ27484.1"/>
    <property type="molecule type" value="Genomic_DNA"/>
</dbReference>
<sequence>MRTIPYPHVKETLYAEELPNGLSVFILPKEGFQKTYATFTTKYGSIDNDFQVEGEARRKVPDGIAHFLEHKMFEEPTGDIFSVFAAQGASANAFTSFDRTAYLFSATEHIEDNLSTLLNFVQNPYFTDANVEKEKGIIGQEINMYRDNADWRAYFGLIETMYHKHPVHIDIAGTIESIGEITKEMLYECYHTFYHPSNMSLFVVGGVNPQKIMELVKRNQAGKTFKPQGTINRYFEAEPHQVRDARKVTVLPVSLPKCLFGCKEPGQPLRGRELLKRELTMKVLLDVLVSPSSAIYQKLYDEQLISDSFGSEYNIAENYAFTVIGGDTKDPERLIGRVQEEIDRVKAAGIASADFERSKKKKIGAFLRQLNSPEAIANEFTKYRFKGIDLFDILPVYEELTLEDVNERLRAHFDWSRLAASIVTSEANGT</sequence>
<feature type="domain" description="Peptidase M16 C-terminal" evidence="2">
    <location>
        <begin position="181"/>
        <end position="361"/>
    </location>
</feature>
<dbReference type="MEROPS" id="M16.A20"/>
<keyword evidence="3" id="KW-0378">Hydrolase</keyword>
<evidence type="ECO:0000259" key="1">
    <source>
        <dbReference type="Pfam" id="PF00675"/>
    </source>
</evidence>
<dbReference type="eggNOG" id="COG0612">
    <property type="taxonomic scope" value="Bacteria"/>
</dbReference>
<dbReference type="InterPro" id="IPR050361">
    <property type="entry name" value="MPP/UQCRC_Complex"/>
</dbReference>
<protein>
    <submittedName>
        <fullName evidence="3">Zinc protease</fullName>
    </submittedName>
</protein>
<dbReference type="Gene3D" id="3.30.830.10">
    <property type="entry name" value="Metalloenzyme, LuxS/M16 peptidase-like"/>
    <property type="match status" value="2"/>
</dbReference>
<evidence type="ECO:0000313" key="3">
    <source>
        <dbReference type="EMBL" id="KEQ27484.1"/>
    </source>
</evidence>
<dbReference type="RefSeq" id="WP_036676293.1">
    <property type="nucleotide sequence ID" value="NZ_JNVM01000003.1"/>
</dbReference>
<dbReference type="PANTHER" id="PTHR11851:SF134">
    <property type="entry name" value="ZINC-DEPENDENT PROTEASE"/>
    <property type="match status" value="1"/>
</dbReference>
<dbReference type="OrthoDB" id="9811314at2"/>
<dbReference type="GO" id="GO:0046872">
    <property type="term" value="F:metal ion binding"/>
    <property type="evidence" value="ECO:0007669"/>
    <property type="project" value="InterPro"/>
</dbReference>
<dbReference type="GO" id="GO:0008233">
    <property type="term" value="F:peptidase activity"/>
    <property type="evidence" value="ECO:0007669"/>
    <property type="project" value="UniProtKB-KW"/>
</dbReference>
<evidence type="ECO:0000259" key="2">
    <source>
        <dbReference type="Pfam" id="PF05193"/>
    </source>
</evidence>
<organism evidence="3 4">
    <name type="scientific">Paenibacillus tyrfis</name>
    <dbReference type="NCBI Taxonomy" id="1501230"/>
    <lineage>
        <taxon>Bacteria</taxon>
        <taxon>Bacillati</taxon>
        <taxon>Bacillota</taxon>
        <taxon>Bacilli</taxon>
        <taxon>Bacillales</taxon>
        <taxon>Paenibacillaceae</taxon>
        <taxon>Paenibacillus</taxon>
    </lineage>
</organism>
<dbReference type="Pfam" id="PF00675">
    <property type="entry name" value="Peptidase_M16"/>
    <property type="match status" value="1"/>
</dbReference>
<dbReference type="SUPFAM" id="SSF63411">
    <property type="entry name" value="LuxS/MPP-like metallohydrolase"/>
    <property type="match status" value="2"/>
</dbReference>
<keyword evidence="3" id="KW-0645">Protease</keyword>
<comment type="caution">
    <text evidence="3">The sequence shown here is derived from an EMBL/GenBank/DDBJ whole genome shotgun (WGS) entry which is preliminary data.</text>
</comment>
<gene>
    <name evidence="3" type="ORF">ET33_19775</name>
</gene>
<dbReference type="Proteomes" id="UP000028123">
    <property type="component" value="Unassembled WGS sequence"/>
</dbReference>
<dbReference type="Pfam" id="PF05193">
    <property type="entry name" value="Peptidase_M16_C"/>
    <property type="match status" value="1"/>
</dbReference>
<dbReference type="NCBIfam" id="NF047421">
    <property type="entry name" value="YfmH_fam"/>
    <property type="match status" value="1"/>
</dbReference>
<keyword evidence="4" id="KW-1185">Reference proteome</keyword>
<dbReference type="InterPro" id="IPR011765">
    <property type="entry name" value="Pept_M16_N"/>
</dbReference>
<evidence type="ECO:0000313" key="4">
    <source>
        <dbReference type="Proteomes" id="UP000028123"/>
    </source>
</evidence>
<feature type="domain" description="Peptidase M16 N-terminal" evidence="1">
    <location>
        <begin position="62"/>
        <end position="174"/>
    </location>
</feature>
<accession>A0A081P9W1</accession>
<name>A0A081P9W1_9BACL</name>